<dbReference type="InterPro" id="IPR029039">
    <property type="entry name" value="Flavoprotein-like_sf"/>
</dbReference>
<proteinExistence type="inferred from homology"/>
<keyword evidence="11 16" id="KW-0560">Oxidoreductase</keyword>
<evidence type="ECO:0000256" key="14">
    <source>
        <dbReference type="ARBA" id="ARBA00023166"/>
    </source>
</evidence>
<dbReference type="InterPro" id="IPR039261">
    <property type="entry name" value="FNR_nucleotide-bd"/>
</dbReference>
<evidence type="ECO:0000256" key="12">
    <source>
        <dbReference type="ARBA" id="ARBA00023011"/>
    </source>
</evidence>
<keyword evidence="13 16" id="KW-0472">Membrane</keyword>
<keyword evidence="9" id="KW-0443">Lipid metabolism</keyword>
<evidence type="ECO:0000256" key="16">
    <source>
        <dbReference type="PIRNR" id="PIRNR000208"/>
    </source>
</evidence>
<evidence type="ECO:0000256" key="15">
    <source>
        <dbReference type="ARBA" id="ARBA00023221"/>
    </source>
</evidence>
<dbReference type="EMBL" id="JAEPRC010000549">
    <property type="protein sequence ID" value="KAG2195006.1"/>
    <property type="molecule type" value="Genomic_DNA"/>
</dbReference>
<dbReference type="Proteomes" id="UP000650833">
    <property type="component" value="Unassembled WGS sequence"/>
</dbReference>
<evidence type="ECO:0000256" key="13">
    <source>
        <dbReference type="ARBA" id="ARBA00023136"/>
    </source>
</evidence>
<organism evidence="20 21">
    <name type="scientific">Mucor plumbeus</name>
    <dbReference type="NCBI Taxonomy" id="97098"/>
    <lineage>
        <taxon>Eukaryota</taxon>
        <taxon>Fungi</taxon>
        <taxon>Fungi incertae sedis</taxon>
        <taxon>Mucoromycota</taxon>
        <taxon>Mucoromycotina</taxon>
        <taxon>Mucoromycetes</taxon>
        <taxon>Mucorales</taxon>
        <taxon>Mucorineae</taxon>
        <taxon>Mucoraceae</taxon>
        <taxon>Mucor</taxon>
    </lineage>
</organism>
<evidence type="ECO:0000259" key="19">
    <source>
        <dbReference type="PROSITE" id="PS51384"/>
    </source>
</evidence>
<gene>
    <name evidence="20" type="ORF">INT46_009764</name>
</gene>
<evidence type="ECO:0000256" key="10">
    <source>
        <dbReference type="ARBA" id="ARBA00022989"/>
    </source>
</evidence>
<dbReference type="GO" id="GO:0005829">
    <property type="term" value="C:cytosol"/>
    <property type="evidence" value="ECO:0007669"/>
    <property type="project" value="TreeGrafter"/>
</dbReference>
<dbReference type="Pfam" id="PF00258">
    <property type="entry name" value="Flavodoxin_1"/>
    <property type="match status" value="1"/>
</dbReference>
<dbReference type="PROSITE" id="PS51384">
    <property type="entry name" value="FAD_FR"/>
    <property type="match status" value="1"/>
</dbReference>
<dbReference type="GO" id="GO:0016126">
    <property type="term" value="P:sterol biosynthetic process"/>
    <property type="evidence" value="ECO:0007669"/>
    <property type="project" value="UniProtKB-KW"/>
</dbReference>
<sequence>MSSSSTTLARNKQKKANFILGLAPYRALTFLVRCLISLGTTILMLRRLYTVDDEDKRSRKKENEQKKQIRKTISSIMKSNNYQLVIFYGSQTGTAESYALRIAKEFRIKFDLDTIVASLDQYDMKYLDSIPRNSIAIFVVASYGEGEPTDSAVTFYDLLGKKNSFSKDIVGDEDNKPLTHLRYCLFGLGNSCYPVYNGSSKTLDKKLAQLGACRLGERGEGDDNSSMEEDFVLWSDQDLWPQLEKALNLKQISTTLDYDNDNAKVLTTYTVTEIQKSIAGKIYHGEQSSQSNSSEYNSSNPYYAPVHISNLLVDDASNERHYMHLDIDLDGTNLNYKTGDHIAIFPMNTEEMVLKTAQMFGITEKLDTIIQISSTVENAFKNSPFPTPTSYASALRHYLNITKIPSRQDLKSMKVFAPSAYSRSFLDGLANDVIRYKAIVVDAHLTLVDVLDMASSNNPKSFHTVPFALLIDFFGRLQPRFYSISSSNSENPSSASATCVTLQYQPTIKSQRIVYGLNTNYLWSMHEQSEKIKNTLPIHYLVSKEETRLPIYIRQANNFKIPPNMSIPLIMVGPGTGVAPFRGFVRERAFLKQEKNVDVGTTILFFGCRSQQDYLYKEEWPALFNTLGKDSKIITAFSRETDSKVYVQHQIKCHGQEVWKLLSNGAHFYVCGDANKMARDVYRCIVDLAIEYGSMNEHDATNYVANLKKQNRYQEDVWT</sequence>
<dbReference type="PRINTS" id="PR00371">
    <property type="entry name" value="FPNCR"/>
</dbReference>
<evidence type="ECO:0000256" key="8">
    <source>
        <dbReference type="ARBA" id="ARBA00022857"/>
    </source>
</evidence>
<dbReference type="InterPro" id="IPR008254">
    <property type="entry name" value="Flavodoxin/NO_synth"/>
</dbReference>
<dbReference type="AlphaFoldDB" id="A0A8H7UQN9"/>
<dbReference type="GO" id="GO:0010181">
    <property type="term" value="F:FMN binding"/>
    <property type="evidence" value="ECO:0007669"/>
    <property type="project" value="InterPro"/>
</dbReference>
<dbReference type="PIRSF" id="PIRSF000208">
    <property type="entry name" value="P450R"/>
    <property type="match status" value="1"/>
</dbReference>
<dbReference type="Pfam" id="PF00667">
    <property type="entry name" value="FAD_binding_1"/>
    <property type="match status" value="1"/>
</dbReference>
<evidence type="ECO:0000313" key="20">
    <source>
        <dbReference type="EMBL" id="KAG2195006.1"/>
    </source>
</evidence>
<dbReference type="Gene3D" id="1.20.990.10">
    <property type="entry name" value="NADPH-cytochrome p450 Reductase, Chain A, domain 3"/>
    <property type="match status" value="1"/>
</dbReference>
<dbReference type="Gene3D" id="3.40.50.360">
    <property type="match status" value="1"/>
</dbReference>
<feature type="transmembrane region" description="Helical" evidence="17">
    <location>
        <begin position="30"/>
        <end position="49"/>
    </location>
</feature>
<dbReference type="SUPFAM" id="SSF52343">
    <property type="entry name" value="Ferredoxin reductase-like, C-terminal NADP-linked domain"/>
    <property type="match status" value="1"/>
</dbReference>
<evidence type="ECO:0000313" key="21">
    <source>
        <dbReference type="Proteomes" id="UP000650833"/>
    </source>
</evidence>
<dbReference type="SUPFAM" id="SSF63380">
    <property type="entry name" value="Riboflavin synthase domain-like"/>
    <property type="match status" value="1"/>
</dbReference>
<keyword evidence="8 16" id="KW-0521">NADP</keyword>
<dbReference type="OrthoDB" id="1856718at2759"/>
<dbReference type="PRINTS" id="PR00369">
    <property type="entry name" value="FLAVODOXIN"/>
</dbReference>
<accession>A0A8H7UQN9</accession>
<keyword evidence="9" id="KW-0752">Steroid biosynthesis</keyword>
<evidence type="ECO:0000259" key="18">
    <source>
        <dbReference type="PROSITE" id="PS50902"/>
    </source>
</evidence>
<keyword evidence="12" id="KW-0756">Sterol biosynthesis</keyword>
<dbReference type="PANTHER" id="PTHR19384:SF17">
    <property type="entry name" value="NADPH--CYTOCHROME P450 REDUCTASE"/>
    <property type="match status" value="1"/>
</dbReference>
<dbReference type="GO" id="GO:0005789">
    <property type="term" value="C:endoplasmic reticulum membrane"/>
    <property type="evidence" value="ECO:0007669"/>
    <property type="project" value="UniProtKB-SubCell"/>
</dbReference>
<keyword evidence="4" id="KW-0288">FMN</keyword>
<evidence type="ECO:0000256" key="5">
    <source>
        <dbReference type="ARBA" id="ARBA00022692"/>
    </source>
</evidence>
<keyword evidence="14" id="KW-1207">Sterol metabolism</keyword>
<evidence type="ECO:0000256" key="1">
    <source>
        <dbReference type="ARBA" id="ARBA00001917"/>
    </source>
</evidence>
<dbReference type="InterPro" id="IPR023173">
    <property type="entry name" value="NADPH_Cyt_P450_Rdtase_alpha"/>
</dbReference>
<dbReference type="InterPro" id="IPR001433">
    <property type="entry name" value="OxRdtase_FAD/NAD-bd"/>
</dbReference>
<dbReference type="GO" id="GO:0003958">
    <property type="term" value="F:NADPH-hemoprotein reductase activity"/>
    <property type="evidence" value="ECO:0007669"/>
    <property type="project" value="UniProtKB-EC"/>
</dbReference>
<dbReference type="Pfam" id="PF00175">
    <property type="entry name" value="NAD_binding_1"/>
    <property type="match status" value="1"/>
</dbReference>
<dbReference type="InterPro" id="IPR017927">
    <property type="entry name" value="FAD-bd_FR_type"/>
</dbReference>
<reference evidence="20" key="1">
    <citation type="submission" date="2020-12" db="EMBL/GenBank/DDBJ databases">
        <title>Metabolic potential, ecology and presence of endohyphal bacteria is reflected in genomic diversity of Mucoromycotina.</title>
        <authorList>
            <person name="Muszewska A."/>
            <person name="Okrasinska A."/>
            <person name="Steczkiewicz K."/>
            <person name="Drgas O."/>
            <person name="Orlowska M."/>
            <person name="Perlinska-Lenart U."/>
            <person name="Aleksandrzak-Piekarczyk T."/>
            <person name="Szatraj K."/>
            <person name="Zielenkiewicz U."/>
            <person name="Pilsyk S."/>
            <person name="Malc E."/>
            <person name="Mieczkowski P."/>
            <person name="Kruszewska J.S."/>
            <person name="Biernat P."/>
            <person name="Pawlowska J."/>
        </authorList>
    </citation>
    <scope>NUCLEOTIDE SEQUENCE</scope>
    <source>
        <strain evidence="20">CBS 226.32</strain>
    </source>
</reference>
<evidence type="ECO:0000256" key="11">
    <source>
        <dbReference type="ARBA" id="ARBA00023002"/>
    </source>
</evidence>
<keyword evidence="7" id="KW-0274">FAD</keyword>
<dbReference type="EC" id="1.6.2.4" evidence="16"/>
<name>A0A8H7UQN9_9FUNG</name>
<keyword evidence="15" id="KW-0753">Steroid metabolism</keyword>
<evidence type="ECO:0000256" key="4">
    <source>
        <dbReference type="ARBA" id="ARBA00022643"/>
    </source>
</evidence>
<comment type="function">
    <text evidence="16">This enzyme is required for electron transfer from NADP to cytochrome P450.</text>
</comment>
<keyword evidence="9" id="KW-0444">Lipid biosynthesis</keyword>
<keyword evidence="5 17" id="KW-0812">Transmembrane</keyword>
<dbReference type="InterPro" id="IPR001709">
    <property type="entry name" value="Flavoprot_Pyr_Nucl_cyt_Rdtase"/>
</dbReference>
<comment type="caution">
    <text evidence="20">The sequence shown here is derived from an EMBL/GenBank/DDBJ whole genome shotgun (WGS) entry which is preliminary data.</text>
</comment>
<dbReference type="PROSITE" id="PS50902">
    <property type="entry name" value="FLAVODOXIN_LIKE"/>
    <property type="match status" value="1"/>
</dbReference>
<evidence type="ECO:0000256" key="6">
    <source>
        <dbReference type="ARBA" id="ARBA00022824"/>
    </source>
</evidence>
<keyword evidence="21" id="KW-1185">Reference proteome</keyword>
<comment type="cofactor">
    <cofactor evidence="1">
        <name>FMN</name>
        <dbReference type="ChEBI" id="CHEBI:58210"/>
    </cofactor>
</comment>
<protein>
    <recommendedName>
        <fullName evidence="16">NADPH--cytochrome P450 reductase</fullName>
        <ecNumber evidence="16">1.6.2.4</ecNumber>
    </recommendedName>
</protein>
<keyword evidence="10 17" id="KW-1133">Transmembrane helix</keyword>
<dbReference type="Gene3D" id="3.40.50.80">
    <property type="entry name" value="Nucleotide-binding domain of ferredoxin-NADP reductase (FNR) module"/>
    <property type="match status" value="1"/>
</dbReference>
<comment type="similarity">
    <text evidence="16">In the C-terminal section; belongs to the flavoprotein pyridine nucleotide cytochrome reductase family.</text>
</comment>
<dbReference type="Gene3D" id="2.40.30.10">
    <property type="entry name" value="Translation factors"/>
    <property type="match status" value="2"/>
</dbReference>
<dbReference type="InterPro" id="IPR017938">
    <property type="entry name" value="Riboflavin_synthase-like_b-brl"/>
</dbReference>
<dbReference type="PANTHER" id="PTHR19384">
    <property type="entry name" value="NITRIC OXIDE SYNTHASE-RELATED"/>
    <property type="match status" value="1"/>
</dbReference>
<dbReference type="GO" id="GO:0050660">
    <property type="term" value="F:flavin adenine dinucleotide binding"/>
    <property type="evidence" value="ECO:0007669"/>
    <property type="project" value="TreeGrafter"/>
</dbReference>
<evidence type="ECO:0000256" key="3">
    <source>
        <dbReference type="ARBA" id="ARBA00022630"/>
    </source>
</evidence>
<evidence type="ECO:0000256" key="17">
    <source>
        <dbReference type="SAM" id="Phobius"/>
    </source>
</evidence>
<keyword evidence="6 16" id="KW-0256">Endoplasmic reticulum</keyword>
<dbReference type="InterPro" id="IPR003097">
    <property type="entry name" value="CysJ-like_FAD-binding"/>
</dbReference>
<comment type="subcellular location">
    <subcellularLocation>
        <location evidence="16">Endoplasmic reticulum membrane</location>
    </subcellularLocation>
</comment>
<evidence type="ECO:0000256" key="7">
    <source>
        <dbReference type="ARBA" id="ARBA00022827"/>
    </source>
</evidence>
<dbReference type="FunFam" id="3.40.50.80:FF:000001">
    <property type="entry name" value="NADPH--cytochrome P450 reductase 1"/>
    <property type="match status" value="1"/>
</dbReference>
<feature type="domain" description="FAD-binding FR-type" evidence="19">
    <location>
        <begin position="299"/>
        <end position="562"/>
    </location>
</feature>
<comment type="cofactor">
    <cofactor evidence="2">
        <name>FAD</name>
        <dbReference type="ChEBI" id="CHEBI:57692"/>
    </cofactor>
</comment>
<evidence type="ECO:0000256" key="2">
    <source>
        <dbReference type="ARBA" id="ARBA00001974"/>
    </source>
</evidence>
<feature type="domain" description="Flavodoxin-like" evidence="18">
    <location>
        <begin position="84"/>
        <end position="239"/>
    </location>
</feature>
<evidence type="ECO:0000256" key="9">
    <source>
        <dbReference type="ARBA" id="ARBA00022955"/>
    </source>
</evidence>
<comment type="catalytic activity">
    <reaction evidence="16">
        <text>2 oxidized [cytochrome P450] + NADPH = 2 reduced [cytochrome P450] + NADP(+) + H(+)</text>
        <dbReference type="Rhea" id="RHEA:24040"/>
        <dbReference type="Rhea" id="RHEA-COMP:14627"/>
        <dbReference type="Rhea" id="RHEA-COMP:14628"/>
        <dbReference type="ChEBI" id="CHEBI:15378"/>
        <dbReference type="ChEBI" id="CHEBI:55376"/>
        <dbReference type="ChEBI" id="CHEBI:57783"/>
        <dbReference type="ChEBI" id="CHEBI:58349"/>
        <dbReference type="ChEBI" id="CHEBI:60344"/>
        <dbReference type="EC" id="1.6.2.4"/>
    </reaction>
</comment>
<dbReference type="InterPro" id="IPR023208">
    <property type="entry name" value="P450R"/>
</dbReference>
<dbReference type="InterPro" id="IPR001094">
    <property type="entry name" value="Flavdoxin-like"/>
</dbReference>
<keyword evidence="3" id="KW-0285">Flavoprotein</keyword>
<dbReference type="SUPFAM" id="SSF52218">
    <property type="entry name" value="Flavoproteins"/>
    <property type="match status" value="1"/>
</dbReference>